<name>A0A9N8Z9B2_9GLOM</name>
<feature type="non-terminal residue" evidence="1">
    <location>
        <position position="1"/>
    </location>
</feature>
<dbReference type="AlphaFoldDB" id="A0A9N8Z9B2"/>
<sequence length="40" mass="4580">LKILKQTNLGYKLPPPNMIILEPSELPNNNSEILKTTKIY</sequence>
<gene>
    <name evidence="1" type="ORF">AMORRO_LOCUS2174</name>
</gene>
<organism evidence="1 2">
    <name type="scientific">Acaulospora morrowiae</name>
    <dbReference type="NCBI Taxonomy" id="94023"/>
    <lineage>
        <taxon>Eukaryota</taxon>
        <taxon>Fungi</taxon>
        <taxon>Fungi incertae sedis</taxon>
        <taxon>Mucoromycota</taxon>
        <taxon>Glomeromycotina</taxon>
        <taxon>Glomeromycetes</taxon>
        <taxon>Diversisporales</taxon>
        <taxon>Acaulosporaceae</taxon>
        <taxon>Acaulospora</taxon>
    </lineage>
</organism>
<dbReference type="EMBL" id="CAJVPV010000897">
    <property type="protein sequence ID" value="CAG8478050.1"/>
    <property type="molecule type" value="Genomic_DNA"/>
</dbReference>
<protein>
    <submittedName>
        <fullName evidence="1">8381_t:CDS:1</fullName>
    </submittedName>
</protein>
<evidence type="ECO:0000313" key="1">
    <source>
        <dbReference type="EMBL" id="CAG8478050.1"/>
    </source>
</evidence>
<dbReference type="OrthoDB" id="2371333at2759"/>
<comment type="caution">
    <text evidence="1">The sequence shown here is derived from an EMBL/GenBank/DDBJ whole genome shotgun (WGS) entry which is preliminary data.</text>
</comment>
<evidence type="ECO:0000313" key="2">
    <source>
        <dbReference type="Proteomes" id="UP000789342"/>
    </source>
</evidence>
<keyword evidence="2" id="KW-1185">Reference proteome</keyword>
<accession>A0A9N8Z9B2</accession>
<reference evidence="1" key="1">
    <citation type="submission" date="2021-06" db="EMBL/GenBank/DDBJ databases">
        <authorList>
            <person name="Kallberg Y."/>
            <person name="Tangrot J."/>
            <person name="Rosling A."/>
        </authorList>
    </citation>
    <scope>NUCLEOTIDE SEQUENCE</scope>
    <source>
        <strain evidence="1">CL551</strain>
    </source>
</reference>
<dbReference type="Proteomes" id="UP000789342">
    <property type="component" value="Unassembled WGS sequence"/>
</dbReference>
<proteinExistence type="predicted"/>